<accession>A0A0B2SQ40</accession>
<proteinExistence type="predicted"/>
<dbReference type="Proteomes" id="UP000053555">
    <property type="component" value="Unassembled WGS sequence"/>
</dbReference>
<dbReference type="AlphaFoldDB" id="A0A0B2SQ40"/>
<evidence type="ECO:0000313" key="1">
    <source>
        <dbReference type="EMBL" id="KHN46362.1"/>
    </source>
</evidence>
<gene>
    <name evidence="1" type="ORF">glysoja_038944</name>
</gene>
<organism evidence="1">
    <name type="scientific">Glycine soja</name>
    <name type="common">Wild soybean</name>
    <dbReference type="NCBI Taxonomy" id="3848"/>
    <lineage>
        <taxon>Eukaryota</taxon>
        <taxon>Viridiplantae</taxon>
        <taxon>Streptophyta</taxon>
        <taxon>Embryophyta</taxon>
        <taxon>Tracheophyta</taxon>
        <taxon>Spermatophyta</taxon>
        <taxon>Magnoliopsida</taxon>
        <taxon>eudicotyledons</taxon>
        <taxon>Gunneridae</taxon>
        <taxon>Pentapetalae</taxon>
        <taxon>rosids</taxon>
        <taxon>fabids</taxon>
        <taxon>Fabales</taxon>
        <taxon>Fabaceae</taxon>
        <taxon>Papilionoideae</taxon>
        <taxon>50 kb inversion clade</taxon>
        <taxon>NPAAA clade</taxon>
        <taxon>indigoferoid/millettioid clade</taxon>
        <taxon>Phaseoleae</taxon>
        <taxon>Glycine</taxon>
        <taxon>Glycine subgen. Soja</taxon>
    </lineage>
</organism>
<name>A0A0B2SQ40_GLYSO</name>
<dbReference type="EMBL" id="KN641263">
    <property type="protein sequence ID" value="KHN46362.1"/>
    <property type="molecule type" value="Genomic_DNA"/>
</dbReference>
<protein>
    <submittedName>
        <fullName evidence="1">Uncharacterized protein</fullName>
    </submittedName>
</protein>
<sequence>MVGYKKKYLLMMLGFSQILFGSQIYDSLILLKVNITLLTQYI</sequence>
<reference evidence="1" key="1">
    <citation type="submission" date="2014-07" db="EMBL/GenBank/DDBJ databases">
        <title>Identification of a novel salt tolerance gene in wild soybean by whole-genome sequencing.</title>
        <authorList>
            <person name="Lam H.-M."/>
            <person name="Qi X."/>
            <person name="Li M.-W."/>
            <person name="Liu X."/>
            <person name="Xie M."/>
            <person name="Ni M."/>
            <person name="Xu X."/>
        </authorList>
    </citation>
    <scope>NUCLEOTIDE SEQUENCE [LARGE SCALE GENOMIC DNA]</scope>
    <source>
        <tissue evidence="1">Root</tissue>
    </source>
</reference>